<evidence type="ECO:0000259" key="1">
    <source>
        <dbReference type="SMART" id="SM00642"/>
    </source>
</evidence>
<evidence type="ECO:0000313" key="3">
    <source>
        <dbReference type="Proteomes" id="UP000286415"/>
    </source>
</evidence>
<dbReference type="Gene3D" id="3.20.20.80">
    <property type="entry name" value="Glycosidases"/>
    <property type="match status" value="2"/>
</dbReference>
<accession>A0A419PNS1</accession>
<dbReference type="Pfam" id="PF16028">
    <property type="entry name" value="SLC3A2_N"/>
    <property type="match status" value="1"/>
</dbReference>
<dbReference type="InterPro" id="IPR017853">
    <property type="entry name" value="GH"/>
</dbReference>
<keyword evidence="3" id="KW-1185">Reference proteome</keyword>
<dbReference type="FunCoup" id="A0A419PNS1">
    <property type="interactions" value="40"/>
</dbReference>
<dbReference type="InterPro" id="IPR031984">
    <property type="entry name" value="SLC3A2_N"/>
</dbReference>
<reference evidence="2 3" key="1">
    <citation type="journal article" date="2018" name="Biotechnol. Adv.">
        <title>Improved genomic resources and new bioinformatic workflow for the carcinogenic parasite Clonorchis sinensis: Biotechnological implications.</title>
        <authorList>
            <person name="Wang D."/>
            <person name="Korhonen P.K."/>
            <person name="Gasser R.B."/>
            <person name="Young N.D."/>
        </authorList>
    </citation>
    <scope>NUCLEOTIDE SEQUENCE [LARGE SCALE GENOMIC DNA]</scope>
    <source>
        <strain evidence="2">Cs-k2</strain>
    </source>
</reference>
<dbReference type="STRING" id="79923.A0A419PNS1"/>
<name>A0A419PNS1_CLOSI</name>
<dbReference type="Pfam" id="PF00128">
    <property type="entry name" value="Alpha-amylase"/>
    <property type="match status" value="1"/>
</dbReference>
<dbReference type="InterPro" id="IPR045857">
    <property type="entry name" value="O16G_dom_2"/>
</dbReference>
<feature type="domain" description="Glycosyl hydrolase family 13 catalytic" evidence="1">
    <location>
        <begin position="106"/>
        <end position="481"/>
    </location>
</feature>
<dbReference type="SUPFAM" id="SSF51445">
    <property type="entry name" value="(Trans)glycosidases"/>
    <property type="match status" value="1"/>
</dbReference>
<gene>
    <name evidence="2" type="ORF">CSKR_112321</name>
</gene>
<comment type="caution">
    <text evidence="2">The sequence shown here is derived from an EMBL/GenBank/DDBJ whole genome shotgun (WGS) entry which is preliminary data.</text>
</comment>
<reference evidence="2 3" key="2">
    <citation type="journal article" date="2021" name="Genomics">
        <title>High-quality reference genome for Clonorchis sinensis.</title>
        <authorList>
            <person name="Young N.D."/>
            <person name="Stroehlein A.J."/>
            <person name="Kinkar L."/>
            <person name="Wang T."/>
            <person name="Sohn W.M."/>
            <person name="Chang B.C.H."/>
            <person name="Kaur P."/>
            <person name="Weisz D."/>
            <person name="Dudchenko O."/>
            <person name="Aiden E.L."/>
            <person name="Korhonen P.K."/>
            <person name="Gasser R.B."/>
        </authorList>
    </citation>
    <scope>NUCLEOTIDE SEQUENCE [LARGE SCALE GENOMIC DNA]</scope>
    <source>
        <strain evidence="2">Cs-k2</strain>
    </source>
</reference>
<proteinExistence type="predicted"/>
<dbReference type="Gene3D" id="3.90.400.10">
    <property type="entry name" value="Oligo-1,6-glucosidase, Domain 2"/>
    <property type="match status" value="1"/>
</dbReference>
<dbReference type="Proteomes" id="UP000286415">
    <property type="component" value="Unassembled WGS sequence"/>
</dbReference>
<dbReference type="SMART" id="SM00642">
    <property type="entry name" value="Aamy"/>
    <property type="match status" value="1"/>
</dbReference>
<dbReference type="OrthoDB" id="1740265at2759"/>
<evidence type="ECO:0000313" key="2">
    <source>
        <dbReference type="EMBL" id="KAG5448133.1"/>
    </source>
</evidence>
<dbReference type="EMBL" id="NIRI02000042">
    <property type="protein sequence ID" value="KAG5448133.1"/>
    <property type="molecule type" value="Genomic_DNA"/>
</dbReference>
<dbReference type="InParanoid" id="A0A419PNS1"/>
<sequence>MEHEDSIEGVICSLSKGDKPAPSSSGSGDDVPLKQTKYESEPQYLSKEDLEALDQDEPKWRRFRIALLIVFGVVWLALVIAVILIVVLSTKCPPRPELAFWQSGVAYYVDLFAFKDSGGDGVGDIGGLLETIPYIKETVGAKFIILAPISLGYFTNNKSLLGLVNDHTQIDPALGTVSDFRQLLKRLHKTGMQLVVSLDFNGIADNHVWMRNISFLKRFDNQKGWSSRYDRQPSITNNLQEYYSVDNKLIDLDLTNEDVVQEILRVVQYWLDEDVDGILLKNCAFYVEDDNTSRTTSSKKWSTDYPAQQLFQIRSVDVVRRVRKHIDDFSSARGKKCVLIADPGDTGYGLPISEAPGLMFLGSASEPAAHLVMHPEFTEQRGWKFLSSSPPTEFSVQAYSDSAGTAKESLALFTASDVYRRHSALLPTVASIIFPGTPVIYYGSELGVEWYRSNDPPKNLYPAGKLPTMYDDARSNVLSCHLPMPWDRAGTDFSANSNVSQYFGPYLDQFKISDTVESLNADGRGRTLWTLIQKLVHLRSKIESLQWGSFTLHEKDTEVHTNRIEIVQRKAEGFQPVFGVFYNPALDPSETRTGIVIDFSWVCEKVWLHVAYPNDELKEDKHLESLSMYIKLGSEPAFYLFQCE</sequence>
<dbReference type="InterPro" id="IPR006047">
    <property type="entry name" value="GH13_cat_dom"/>
</dbReference>
<protein>
    <submittedName>
        <fullName evidence="2">Neutral and basic amino acid transport protein rBAT</fullName>
    </submittedName>
</protein>
<dbReference type="GO" id="GO:0005975">
    <property type="term" value="P:carbohydrate metabolic process"/>
    <property type="evidence" value="ECO:0007669"/>
    <property type="project" value="InterPro"/>
</dbReference>
<dbReference type="PANTHER" id="PTHR10357">
    <property type="entry name" value="ALPHA-AMYLASE FAMILY MEMBER"/>
    <property type="match status" value="1"/>
</dbReference>
<dbReference type="AlphaFoldDB" id="A0A419PNS1"/>
<organism evidence="2 3">
    <name type="scientific">Clonorchis sinensis</name>
    <name type="common">Chinese liver fluke</name>
    <dbReference type="NCBI Taxonomy" id="79923"/>
    <lineage>
        <taxon>Eukaryota</taxon>
        <taxon>Metazoa</taxon>
        <taxon>Spiralia</taxon>
        <taxon>Lophotrochozoa</taxon>
        <taxon>Platyhelminthes</taxon>
        <taxon>Trematoda</taxon>
        <taxon>Digenea</taxon>
        <taxon>Opisthorchiida</taxon>
        <taxon>Opisthorchiata</taxon>
        <taxon>Opisthorchiidae</taxon>
        <taxon>Clonorchis</taxon>
    </lineage>
</organism>